<feature type="transmembrane region" description="Helical" evidence="8">
    <location>
        <begin position="412"/>
        <end position="430"/>
    </location>
</feature>
<feature type="transmembrane region" description="Helical" evidence="8">
    <location>
        <begin position="21"/>
        <end position="44"/>
    </location>
</feature>
<organism evidence="10 11">
    <name type="scientific">Gimesia aquarii</name>
    <dbReference type="NCBI Taxonomy" id="2527964"/>
    <lineage>
        <taxon>Bacteria</taxon>
        <taxon>Pseudomonadati</taxon>
        <taxon>Planctomycetota</taxon>
        <taxon>Planctomycetia</taxon>
        <taxon>Planctomycetales</taxon>
        <taxon>Planctomycetaceae</taxon>
        <taxon>Gimesia</taxon>
    </lineage>
</organism>
<comment type="subcellular location">
    <subcellularLocation>
        <location evidence="1">Cell membrane</location>
        <topology evidence="1">Multi-pass membrane protein</topology>
    </subcellularLocation>
</comment>
<keyword evidence="6 8" id="KW-1133">Transmembrane helix</keyword>
<feature type="transmembrane region" description="Helical" evidence="8">
    <location>
        <begin position="385"/>
        <end position="406"/>
    </location>
</feature>
<evidence type="ECO:0000256" key="8">
    <source>
        <dbReference type="SAM" id="Phobius"/>
    </source>
</evidence>
<feature type="transmembrane region" description="Helical" evidence="8">
    <location>
        <begin position="153"/>
        <end position="175"/>
    </location>
</feature>
<dbReference type="InterPro" id="IPR050297">
    <property type="entry name" value="LipidA_mod_glycosyltrf_83"/>
</dbReference>
<feature type="transmembrane region" description="Helical" evidence="8">
    <location>
        <begin position="437"/>
        <end position="457"/>
    </location>
</feature>
<dbReference type="Proteomes" id="UP000318704">
    <property type="component" value="Chromosome"/>
</dbReference>
<accession>A0A517VXU4</accession>
<keyword evidence="3 10" id="KW-0328">Glycosyltransferase</keyword>
<feature type="transmembrane region" description="Helical" evidence="8">
    <location>
        <begin position="349"/>
        <end position="373"/>
    </location>
</feature>
<evidence type="ECO:0000256" key="3">
    <source>
        <dbReference type="ARBA" id="ARBA00022676"/>
    </source>
</evidence>
<gene>
    <name evidence="10" type="ORF">V144x_32970</name>
</gene>
<dbReference type="KEGG" id="gaw:V144x_32970"/>
<dbReference type="GO" id="GO:0016763">
    <property type="term" value="F:pentosyltransferase activity"/>
    <property type="evidence" value="ECO:0007669"/>
    <property type="project" value="TreeGrafter"/>
</dbReference>
<evidence type="ECO:0000256" key="1">
    <source>
        <dbReference type="ARBA" id="ARBA00004651"/>
    </source>
</evidence>
<dbReference type="PANTHER" id="PTHR33908:SF11">
    <property type="entry name" value="MEMBRANE PROTEIN"/>
    <property type="match status" value="1"/>
</dbReference>
<protein>
    <submittedName>
        <fullName evidence="10">Dolichyl-phosphate-mannose-protein mannosyltransferase</fullName>
    </submittedName>
</protein>
<keyword evidence="7 8" id="KW-0472">Membrane</keyword>
<keyword evidence="4 10" id="KW-0808">Transferase</keyword>
<evidence type="ECO:0000256" key="4">
    <source>
        <dbReference type="ARBA" id="ARBA00022679"/>
    </source>
</evidence>
<dbReference type="EMBL" id="CP037920">
    <property type="protein sequence ID" value="QDT97815.1"/>
    <property type="molecule type" value="Genomic_DNA"/>
</dbReference>
<dbReference type="Pfam" id="PF13231">
    <property type="entry name" value="PMT_2"/>
    <property type="match status" value="1"/>
</dbReference>
<name>A0A517VXU4_9PLAN</name>
<sequence>MCLSLSWLRYIKLVLLDRRHFIKYCFSFLLIAHSFFVVGAAWSYSPTVDEVSHLVAGLSHWRFSRFDLYRVNPPLVHLVAAFPLLFLDDVKEDWSPYSTTKTERREFACGRKFLDANKTRAIQLYRIGRLACLPFTLLGATAIFFLGRQIFDSYAGLLSMSLWCFSPNIIGNAAIITPDIPAAALSILAALTFWQWLIKPVLNTSLIAGVTLGFALSAKGTCIILPVAWLIIWVSTLANSFNANRKRSKEAWQLASIFIVAIIVLNLMYAFDGSFQQLGNFDFVSKSLRGSNESVLPPGNRFKNQLLGIIPIPLPADYIHGIDLQKADFEKPRWSYVNNHQQLGGWWWWYYYALAVKVPLGTILLFFMAIVFTQYRIVDRNKIPATWCVFVPAILIAILVMSQTAFSRYLRYLLPAFPFVYVWIGCVLHSNLARRRWWIACVILCCLGNLYACIRIYPHYLAYFNEVSGGPQNGHWHLLDANVDWGQASLELKNWIDKNNHEDVYVSLFAEMYCMRPSDMGISARPLPLEYDQIKKMYVSKPIDKLPSGLYAISVNHLHGYRHHLVDIDCSAFLDLKPVTSIGHAIKIYYLPPAKE</sequence>
<dbReference type="InterPro" id="IPR038731">
    <property type="entry name" value="RgtA/B/C-like"/>
</dbReference>
<evidence type="ECO:0000256" key="5">
    <source>
        <dbReference type="ARBA" id="ARBA00022692"/>
    </source>
</evidence>
<feature type="transmembrane region" description="Helical" evidence="8">
    <location>
        <begin position="218"/>
        <end position="239"/>
    </location>
</feature>
<dbReference type="GO" id="GO:0005886">
    <property type="term" value="C:plasma membrane"/>
    <property type="evidence" value="ECO:0007669"/>
    <property type="project" value="UniProtKB-SubCell"/>
</dbReference>
<evidence type="ECO:0000256" key="2">
    <source>
        <dbReference type="ARBA" id="ARBA00022475"/>
    </source>
</evidence>
<keyword evidence="5 8" id="KW-0812">Transmembrane</keyword>
<evidence type="ECO:0000259" key="9">
    <source>
        <dbReference type="Pfam" id="PF13231"/>
    </source>
</evidence>
<evidence type="ECO:0000313" key="11">
    <source>
        <dbReference type="Proteomes" id="UP000318704"/>
    </source>
</evidence>
<feature type="domain" description="Glycosyltransferase RgtA/B/C/D-like" evidence="9">
    <location>
        <begin position="129"/>
        <end position="268"/>
    </location>
</feature>
<dbReference type="AlphaFoldDB" id="A0A517VXU4"/>
<dbReference type="GO" id="GO:0009103">
    <property type="term" value="P:lipopolysaccharide biosynthetic process"/>
    <property type="evidence" value="ECO:0007669"/>
    <property type="project" value="UniProtKB-ARBA"/>
</dbReference>
<keyword evidence="2" id="KW-1003">Cell membrane</keyword>
<evidence type="ECO:0000313" key="10">
    <source>
        <dbReference type="EMBL" id="QDT97815.1"/>
    </source>
</evidence>
<feature type="transmembrane region" description="Helical" evidence="8">
    <location>
        <begin position="127"/>
        <end position="147"/>
    </location>
</feature>
<feature type="transmembrane region" description="Helical" evidence="8">
    <location>
        <begin position="251"/>
        <end position="271"/>
    </location>
</feature>
<evidence type="ECO:0000256" key="6">
    <source>
        <dbReference type="ARBA" id="ARBA00022989"/>
    </source>
</evidence>
<dbReference type="PANTHER" id="PTHR33908">
    <property type="entry name" value="MANNOSYLTRANSFERASE YKCB-RELATED"/>
    <property type="match status" value="1"/>
</dbReference>
<proteinExistence type="predicted"/>
<evidence type="ECO:0000256" key="7">
    <source>
        <dbReference type="ARBA" id="ARBA00023136"/>
    </source>
</evidence>
<reference evidence="10 11" key="1">
    <citation type="submission" date="2019-03" db="EMBL/GenBank/DDBJ databases">
        <title>Deep-cultivation of Planctomycetes and their phenomic and genomic characterization uncovers novel biology.</title>
        <authorList>
            <person name="Wiegand S."/>
            <person name="Jogler M."/>
            <person name="Boedeker C."/>
            <person name="Pinto D."/>
            <person name="Vollmers J."/>
            <person name="Rivas-Marin E."/>
            <person name="Kohn T."/>
            <person name="Peeters S.H."/>
            <person name="Heuer A."/>
            <person name="Rast P."/>
            <person name="Oberbeckmann S."/>
            <person name="Bunk B."/>
            <person name="Jeske O."/>
            <person name="Meyerdierks A."/>
            <person name="Storesund J.E."/>
            <person name="Kallscheuer N."/>
            <person name="Luecker S."/>
            <person name="Lage O.M."/>
            <person name="Pohl T."/>
            <person name="Merkel B.J."/>
            <person name="Hornburger P."/>
            <person name="Mueller R.-W."/>
            <person name="Bruemmer F."/>
            <person name="Labrenz M."/>
            <person name="Spormann A.M."/>
            <person name="Op den Camp H."/>
            <person name="Overmann J."/>
            <person name="Amann R."/>
            <person name="Jetten M.S.M."/>
            <person name="Mascher T."/>
            <person name="Medema M.H."/>
            <person name="Devos D.P."/>
            <person name="Kaster A.-K."/>
            <person name="Ovreas L."/>
            <person name="Rohde M."/>
            <person name="Galperin M.Y."/>
            <person name="Jogler C."/>
        </authorList>
    </citation>
    <scope>NUCLEOTIDE SEQUENCE [LARGE SCALE GENOMIC DNA]</scope>
    <source>
        <strain evidence="10 11">V144</strain>
    </source>
</reference>